<proteinExistence type="predicted"/>
<keyword evidence="3" id="KW-0732">Signal</keyword>
<feature type="chain" id="PRO_5032582777" evidence="3">
    <location>
        <begin position="18"/>
        <end position="757"/>
    </location>
</feature>
<dbReference type="SUPFAM" id="SSF51445">
    <property type="entry name" value="(Trans)glycosidases"/>
    <property type="match status" value="1"/>
</dbReference>
<dbReference type="Pfam" id="PF17992">
    <property type="entry name" value="Agarase_CBM"/>
    <property type="match status" value="1"/>
</dbReference>
<dbReference type="Gene3D" id="3.20.20.80">
    <property type="entry name" value="Glycosidases"/>
    <property type="match status" value="1"/>
</dbReference>
<keyword evidence="7" id="KW-1185">Reference proteome</keyword>
<dbReference type="InterPro" id="IPR040669">
    <property type="entry name" value="Agarase_CBM"/>
</dbReference>
<dbReference type="GO" id="GO:0004565">
    <property type="term" value="F:beta-galactosidase activity"/>
    <property type="evidence" value="ECO:0007669"/>
    <property type="project" value="InterPro"/>
</dbReference>
<name>A0A829Y8N1_9GAMM</name>
<sequence>MGSIGTCALLCVTSLAAASAVPTSSMTVETFETAAPERLSVQHAGIQRIGGNGVTEGTRALQIDFEPREESTVTLQAPQTWDWSGHGDVNLALDVTNLSKLSTQLYVVLIDERGASQSRATVIPAGTSQTVYAVLNGFVGTVDAGMRETPPAWQSVESKMSWRWGDKKFDLTRVKKIVLATQSLMAPRRLVVDNVRLRVNPPVDPFYLSGLVDEFGQNARLQYPTKIHSLQELQQAARTELAQLANSKGPAGRSRFGGWSEGPKRKATGYFRAEKVDGKWWLIDPEGYLHFSSALANVRMANLDTVTGYDFGSARVRHIDGEELTPEDSADIVPVKGDALNTRFLASPLRRQMFEWLPAYDDPLGEHYGYRRTFHMGPLEHGEIYSFYRANLERRYGESSPGSYMRTWRQVTIDRMRDWGFTSLGNWIDPMFYDNEKVPYFANGWIIGNYKTVSSGSDVWAPMPDPYDPEFVRRARLTIEQVAREVKGSPWCVGVFIDNEKSWGRLDSDRAHFAIALDALSRSAADSPAKARFVSILQARYPQVGALNDAWKTDFKSWEQFAATAKVQTITPAMKSDLSQLLFDFSDRYFRVVHDELAKAMPNHMYMGVRMAEWGMPEETIRAAKKYVDVMSFNNYREAMHPDTWGFLKNLDVPTIIGEFHIGSTADTGLYHPGLVHGTNQADRARIYQQYMETVIDNPAMVGAHWFQYIDDPVTGRAYDGENYNVGFVTNTDIPYPEMVEAAKRINYGIYERRHGK</sequence>
<dbReference type="InterPro" id="IPR017853">
    <property type="entry name" value="GH"/>
</dbReference>
<dbReference type="Pfam" id="PF02449">
    <property type="entry name" value="Glyco_hydro_42"/>
    <property type="match status" value="1"/>
</dbReference>
<feature type="domain" description="Agarase CBM-like" evidence="5">
    <location>
        <begin position="34"/>
        <end position="208"/>
    </location>
</feature>
<organism evidence="6 7">
    <name type="scientific">Steroidobacter agaridevorans</name>
    <dbReference type="NCBI Taxonomy" id="2695856"/>
    <lineage>
        <taxon>Bacteria</taxon>
        <taxon>Pseudomonadati</taxon>
        <taxon>Pseudomonadota</taxon>
        <taxon>Gammaproteobacteria</taxon>
        <taxon>Steroidobacterales</taxon>
        <taxon>Steroidobacteraceae</taxon>
        <taxon>Steroidobacter</taxon>
    </lineage>
</organism>
<evidence type="ECO:0000256" key="2">
    <source>
        <dbReference type="ARBA" id="ARBA00023295"/>
    </source>
</evidence>
<evidence type="ECO:0000259" key="5">
    <source>
        <dbReference type="Pfam" id="PF17992"/>
    </source>
</evidence>
<evidence type="ECO:0000256" key="3">
    <source>
        <dbReference type="SAM" id="SignalP"/>
    </source>
</evidence>
<evidence type="ECO:0000256" key="1">
    <source>
        <dbReference type="ARBA" id="ARBA00022801"/>
    </source>
</evidence>
<feature type="signal peptide" evidence="3">
    <location>
        <begin position="1"/>
        <end position="17"/>
    </location>
</feature>
<dbReference type="Proteomes" id="UP000445000">
    <property type="component" value="Unassembled WGS sequence"/>
</dbReference>
<dbReference type="GO" id="GO:0005975">
    <property type="term" value="P:carbohydrate metabolic process"/>
    <property type="evidence" value="ECO:0007669"/>
    <property type="project" value="InterPro"/>
</dbReference>
<dbReference type="GO" id="GO:0009341">
    <property type="term" value="C:beta-galactosidase complex"/>
    <property type="evidence" value="ECO:0007669"/>
    <property type="project" value="InterPro"/>
</dbReference>
<comment type="caution">
    <text evidence="6">The sequence shown here is derived from an EMBL/GenBank/DDBJ whole genome shotgun (WGS) entry which is preliminary data.</text>
</comment>
<evidence type="ECO:0000313" key="6">
    <source>
        <dbReference type="EMBL" id="GFE79228.1"/>
    </source>
</evidence>
<dbReference type="Gene3D" id="2.60.120.430">
    <property type="entry name" value="Galactose-binding lectin"/>
    <property type="match status" value="1"/>
</dbReference>
<keyword evidence="1 6" id="KW-0378">Hydrolase</keyword>
<accession>A0A829Y8N1</accession>
<feature type="domain" description="Glycoside hydrolase family 42 N-terminal" evidence="4">
    <location>
        <begin position="529"/>
        <end position="638"/>
    </location>
</feature>
<protein>
    <submittedName>
        <fullName evidence="6">Hydrolase</fullName>
    </submittedName>
</protein>
<dbReference type="AlphaFoldDB" id="A0A829Y8N1"/>
<evidence type="ECO:0000259" key="4">
    <source>
        <dbReference type="Pfam" id="PF02449"/>
    </source>
</evidence>
<gene>
    <name evidence="6" type="ORF">GCM10011487_12280</name>
</gene>
<dbReference type="EMBL" id="BLJN01000001">
    <property type="protein sequence ID" value="GFE79228.1"/>
    <property type="molecule type" value="Genomic_DNA"/>
</dbReference>
<evidence type="ECO:0000313" key="7">
    <source>
        <dbReference type="Proteomes" id="UP000445000"/>
    </source>
</evidence>
<dbReference type="InterPro" id="IPR013529">
    <property type="entry name" value="Glyco_hydro_42_N"/>
</dbReference>
<keyword evidence="2" id="KW-0326">Glycosidase</keyword>
<reference evidence="7" key="1">
    <citation type="submission" date="2020-01" db="EMBL/GenBank/DDBJ databases">
        <title>'Steroidobacter agaridevorans' sp. nov., agar-degrading bacteria isolated from rhizosphere soils.</title>
        <authorList>
            <person name="Ikenaga M."/>
            <person name="Kataoka M."/>
            <person name="Murouchi A."/>
            <person name="Katsuragi S."/>
            <person name="Sakai M."/>
        </authorList>
    </citation>
    <scope>NUCLEOTIDE SEQUENCE [LARGE SCALE GENOMIC DNA]</scope>
    <source>
        <strain evidence="7">YU21-B</strain>
    </source>
</reference>